<evidence type="ECO:0000313" key="2">
    <source>
        <dbReference type="EMBL" id="GAH95268.1"/>
    </source>
</evidence>
<dbReference type="AlphaFoldDB" id="X1LM93"/>
<name>X1LM93_9ZZZZ</name>
<evidence type="ECO:0000256" key="1">
    <source>
        <dbReference type="SAM" id="MobiDB-lite"/>
    </source>
</evidence>
<sequence>MTGKVTPKRLPSPRTMLGHDGTDFHAVKVNEDGELHLAWPDLPTTTMIRNVTTTLADVEYGQAMPLHTRKFLIRCRGNYPIKVAFTENESGTQFVTVPAGMTYWEDLIRPVALTLYFQCPTAGQVAEIVAWS</sequence>
<reference evidence="2" key="1">
    <citation type="journal article" date="2014" name="Front. Microbiol.">
        <title>High frequency of phylogenetically diverse reductive dehalogenase-homologous genes in deep subseafloor sedimentary metagenomes.</title>
        <authorList>
            <person name="Kawai M."/>
            <person name="Futagami T."/>
            <person name="Toyoda A."/>
            <person name="Takaki Y."/>
            <person name="Nishi S."/>
            <person name="Hori S."/>
            <person name="Arai W."/>
            <person name="Tsubouchi T."/>
            <person name="Morono Y."/>
            <person name="Uchiyama I."/>
            <person name="Ito T."/>
            <person name="Fujiyama A."/>
            <person name="Inagaki F."/>
            <person name="Takami H."/>
        </authorList>
    </citation>
    <scope>NUCLEOTIDE SEQUENCE</scope>
    <source>
        <strain evidence="2">Expedition CK06-06</strain>
    </source>
</reference>
<proteinExistence type="predicted"/>
<dbReference type="EMBL" id="BARV01002713">
    <property type="protein sequence ID" value="GAH95268.1"/>
    <property type="molecule type" value="Genomic_DNA"/>
</dbReference>
<organism evidence="2">
    <name type="scientific">marine sediment metagenome</name>
    <dbReference type="NCBI Taxonomy" id="412755"/>
    <lineage>
        <taxon>unclassified sequences</taxon>
        <taxon>metagenomes</taxon>
        <taxon>ecological metagenomes</taxon>
    </lineage>
</organism>
<protein>
    <submittedName>
        <fullName evidence="2">Uncharacterized protein</fullName>
    </submittedName>
</protein>
<comment type="caution">
    <text evidence="2">The sequence shown here is derived from an EMBL/GenBank/DDBJ whole genome shotgun (WGS) entry which is preliminary data.</text>
</comment>
<accession>X1LM93</accession>
<gene>
    <name evidence="2" type="ORF">S06H3_06854</name>
</gene>
<feature type="region of interest" description="Disordered" evidence="1">
    <location>
        <begin position="1"/>
        <end position="21"/>
    </location>
</feature>